<dbReference type="InterPro" id="IPR016292">
    <property type="entry name" value="Epoxide_hydrolase"/>
</dbReference>
<evidence type="ECO:0000259" key="5">
    <source>
        <dbReference type="Pfam" id="PF06441"/>
    </source>
</evidence>
<comment type="caution">
    <text evidence="6">The sequence shown here is derived from an EMBL/GenBank/DDBJ whole genome shotgun (WGS) entry which is preliminary data.</text>
</comment>
<dbReference type="GO" id="GO:0097176">
    <property type="term" value="P:epoxide metabolic process"/>
    <property type="evidence" value="ECO:0007669"/>
    <property type="project" value="TreeGrafter"/>
</dbReference>
<keyword evidence="2" id="KW-0058">Aromatic hydrocarbons catabolism</keyword>
<comment type="similarity">
    <text evidence="1">Belongs to the peptidase S33 family.</text>
</comment>
<dbReference type="AlphaFoldDB" id="A0A7X6K7G2"/>
<dbReference type="Gene3D" id="3.40.50.1820">
    <property type="entry name" value="alpha/beta hydrolase"/>
    <property type="match status" value="1"/>
</dbReference>
<dbReference type="PANTHER" id="PTHR21661">
    <property type="entry name" value="EPOXIDE HYDROLASE 1-RELATED"/>
    <property type="match status" value="1"/>
</dbReference>
<dbReference type="InterPro" id="IPR010497">
    <property type="entry name" value="Epoxide_hydro_N"/>
</dbReference>
<feature type="domain" description="Epoxide hydrolase N-terminal" evidence="5">
    <location>
        <begin position="4"/>
        <end position="108"/>
    </location>
</feature>
<gene>
    <name evidence="6" type="ORF">HGG74_18945</name>
</gene>
<feature type="active site" description="Proton donor" evidence="4">
    <location>
        <position position="304"/>
    </location>
</feature>
<feature type="active site" description="Nucleophile" evidence="4">
    <location>
        <position position="177"/>
    </location>
</feature>
<dbReference type="PRINTS" id="PR00412">
    <property type="entry name" value="EPOXHYDRLASE"/>
</dbReference>
<dbReference type="InterPro" id="IPR000639">
    <property type="entry name" value="Epox_hydrolase-like"/>
</dbReference>
<organism evidence="6 7">
    <name type="scientific">Arthrobacter mobilis</name>
    <dbReference type="NCBI Taxonomy" id="2724944"/>
    <lineage>
        <taxon>Bacteria</taxon>
        <taxon>Bacillati</taxon>
        <taxon>Actinomycetota</taxon>
        <taxon>Actinomycetes</taxon>
        <taxon>Micrococcales</taxon>
        <taxon>Micrococcaceae</taxon>
        <taxon>Arthrobacter</taxon>
    </lineage>
</organism>
<keyword evidence="7" id="KW-1185">Reference proteome</keyword>
<dbReference type="InterPro" id="IPR029058">
    <property type="entry name" value="AB_hydrolase_fold"/>
</dbReference>
<keyword evidence="3 6" id="KW-0378">Hydrolase</keyword>
<proteinExistence type="inferred from homology"/>
<evidence type="ECO:0000256" key="2">
    <source>
        <dbReference type="ARBA" id="ARBA00022797"/>
    </source>
</evidence>
<dbReference type="EMBL" id="JAAZSQ010000027">
    <property type="protein sequence ID" value="NKX56563.1"/>
    <property type="molecule type" value="Genomic_DNA"/>
</dbReference>
<dbReference type="RefSeq" id="WP_168488940.1">
    <property type="nucleotide sequence ID" value="NZ_JAAZSQ010000027.1"/>
</dbReference>
<reference evidence="6 7" key="1">
    <citation type="submission" date="2020-04" db="EMBL/GenBank/DDBJ databases">
        <title>Arthrobacter sp. nov.</title>
        <authorList>
            <person name="Liu S."/>
        </authorList>
    </citation>
    <scope>NUCLEOTIDE SEQUENCE [LARGE SCALE GENOMIC DNA]</scope>
    <source>
        <strain evidence="6 7">E918</strain>
    </source>
</reference>
<dbReference type="PANTHER" id="PTHR21661:SF35">
    <property type="entry name" value="EPOXIDE HYDROLASE"/>
    <property type="match status" value="1"/>
</dbReference>
<evidence type="ECO:0000313" key="6">
    <source>
        <dbReference type="EMBL" id="NKX56563.1"/>
    </source>
</evidence>
<name>A0A7X6K7G2_9MICC</name>
<dbReference type="PIRSF" id="PIRSF001112">
    <property type="entry name" value="Epoxide_hydrolase"/>
    <property type="match status" value="1"/>
</dbReference>
<dbReference type="GO" id="GO:0004301">
    <property type="term" value="F:epoxide hydrolase activity"/>
    <property type="evidence" value="ECO:0007669"/>
    <property type="project" value="TreeGrafter"/>
</dbReference>
<evidence type="ECO:0000256" key="3">
    <source>
        <dbReference type="ARBA" id="ARBA00022801"/>
    </source>
</evidence>
<evidence type="ECO:0000256" key="4">
    <source>
        <dbReference type="PIRSR" id="PIRSR001112-1"/>
    </source>
</evidence>
<sequence>MDFTPFTVNVPQAELDDLRSRIAATRWPDQIPESGWNYGANIDFVRELLEYWANGFDWRKTEAELNAWPQYTTTIDGQKIHFIHVRSPHKGARPLVLLHGWPSTTTEFSKVIGPLSDPVSHGGNAEDAFDIVVPSLPGFGWSGPTREPGWHPGRIADAFAELLEGLGYDHYFVHGGDYGAVVAGQLALRHPERVTAIHLTFLVTGGRRPEDGEATPEEARLEADQAIYNATETGYLAIQATKPQSLAYGLNDSPAGLAAWIVEKFNSWTDNGGDLESVLTKDELLANITTYWLTQTAGSAARLYYETAAGGMMGPSAERVETPTYVAVFPKELYRTTRRIAEHHYNVQRWTEQPRGGHFAASEQPELLVDDIRSALRTVGVDRVEDVTEGARA</sequence>
<evidence type="ECO:0000256" key="1">
    <source>
        <dbReference type="ARBA" id="ARBA00010088"/>
    </source>
</evidence>
<feature type="active site" description="Proton acceptor" evidence="4">
    <location>
        <position position="358"/>
    </location>
</feature>
<dbReference type="Pfam" id="PF06441">
    <property type="entry name" value="EHN"/>
    <property type="match status" value="1"/>
</dbReference>
<protein>
    <submittedName>
        <fullName evidence="6">Epoxide hydrolase</fullName>
    </submittedName>
</protein>
<dbReference type="SUPFAM" id="SSF53474">
    <property type="entry name" value="alpha/beta-Hydrolases"/>
    <property type="match status" value="1"/>
</dbReference>
<accession>A0A7X6K7G2</accession>
<evidence type="ECO:0000313" key="7">
    <source>
        <dbReference type="Proteomes" id="UP000544090"/>
    </source>
</evidence>
<dbReference type="Proteomes" id="UP000544090">
    <property type="component" value="Unassembled WGS sequence"/>
</dbReference>